<comment type="caution">
    <text evidence="1">The sequence shown here is derived from an EMBL/GenBank/DDBJ whole genome shotgun (WGS) entry which is preliminary data.</text>
</comment>
<gene>
    <name evidence="1" type="ORF">EJ08DRAFT_92754</name>
</gene>
<protein>
    <submittedName>
        <fullName evidence="1">Uncharacterized protein</fullName>
    </submittedName>
</protein>
<evidence type="ECO:0000313" key="2">
    <source>
        <dbReference type="Proteomes" id="UP000800235"/>
    </source>
</evidence>
<name>A0A9P4NWV0_9PEZI</name>
<dbReference type="Proteomes" id="UP000800235">
    <property type="component" value="Unassembled WGS sequence"/>
</dbReference>
<evidence type="ECO:0000313" key="1">
    <source>
        <dbReference type="EMBL" id="KAF2433152.1"/>
    </source>
</evidence>
<dbReference type="AlphaFoldDB" id="A0A9P4NWV0"/>
<organism evidence="1 2">
    <name type="scientific">Tothia fuscella</name>
    <dbReference type="NCBI Taxonomy" id="1048955"/>
    <lineage>
        <taxon>Eukaryota</taxon>
        <taxon>Fungi</taxon>
        <taxon>Dikarya</taxon>
        <taxon>Ascomycota</taxon>
        <taxon>Pezizomycotina</taxon>
        <taxon>Dothideomycetes</taxon>
        <taxon>Pleosporomycetidae</taxon>
        <taxon>Venturiales</taxon>
        <taxon>Cylindrosympodiaceae</taxon>
        <taxon>Tothia</taxon>
    </lineage>
</organism>
<dbReference type="EMBL" id="MU007022">
    <property type="protein sequence ID" value="KAF2433152.1"/>
    <property type="molecule type" value="Genomic_DNA"/>
</dbReference>
<proteinExistence type="predicted"/>
<reference evidence="1" key="1">
    <citation type="journal article" date="2020" name="Stud. Mycol.">
        <title>101 Dothideomycetes genomes: a test case for predicting lifestyles and emergence of pathogens.</title>
        <authorList>
            <person name="Haridas S."/>
            <person name="Albert R."/>
            <person name="Binder M."/>
            <person name="Bloem J."/>
            <person name="Labutti K."/>
            <person name="Salamov A."/>
            <person name="Andreopoulos B."/>
            <person name="Baker S."/>
            <person name="Barry K."/>
            <person name="Bills G."/>
            <person name="Bluhm B."/>
            <person name="Cannon C."/>
            <person name="Castanera R."/>
            <person name="Culley D."/>
            <person name="Daum C."/>
            <person name="Ezra D."/>
            <person name="Gonzalez J."/>
            <person name="Henrissat B."/>
            <person name="Kuo A."/>
            <person name="Liang C."/>
            <person name="Lipzen A."/>
            <person name="Lutzoni F."/>
            <person name="Magnuson J."/>
            <person name="Mondo S."/>
            <person name="Nolan M."/>
            <person name="Ohm R."/>
            <person name="Pangilinan J."/>
            <person name="Park H.-J."/>
            <person name="Ramirez L."/>
            <person name="Alfaro M."/>
            <person name="Sun H."/>
            <person name="Tritt A."/>
            <person name="Yoshinaga Y."/>
            <person name="Zwiers L.-H."/>
            <person name="Turgeon B."/>
            <person name="Goodwin S."/>
            <person name="Spatafora J."/>
            <person name="Crous P."/>
            <person name="Grigoriev I."/>
        </authorList>
    </citation>
    <scope>NUCLEOTIDE SEQUENCE</scope>
    <source>
        <strain evidence="1">CBS 130266</strain>
    </source>
</reference>
<dbReference type="OrthoDB" id="2823490at2759"/>
<keyword evidence="2" id="KW-1185">Reference proteome</keyword>
<sequence length="278" mass="31227">METFNFLGLPRELRDMVYKNAIAFPRLTEYLRKPRPDSNADISEIPTSINATTIKAHTIHPFLYLNHQTNVEFSAVREKQSHLTATILVGRQAGNCGLTSLTPHHLQHLKTLDIIIRFDESLLDYQTGKAPFVRLVAIRLRNFMVALPQLASLRLTTETTPSETGLIFKGMLQALQRSMTLVTLTVNAFHDYGDQSLCYTGKIYGSQTVYVKDKDGYSTVKHNLVGSLDHNCKVWCDCSTDKPNRGLKLIPTGELESLTEALDGRRGDICYFLYCGGV</sequence>
<accession>A0A9P4NWV0</accession>